<protein>
    <submittedName>
        <fullName evidence="1">Uncharacterized protein</fullName>
    </submittedName>
</protein>
<dbReference type="Proteomes" id="UP001054821">
    <property type="component" value="Chromosome 2"/>
</dbReference>
<evidence type="ECO:0000313" key="2">
    <source>
        <dbReference type="Proteomes" id="UP001054821"/>
    </source>
</evidence>
<proteinExistence type="predicted"/>
<dbReference type="EMBL" id="JAJFAZ020000002">
    <property type="protein sequence ID" value="KAI5344309.1"/>
    <property type="molecule type" value="Genomic_DNA"/>
</dbReference>
<organism evidence="1 2">
    <name type="scientific">Prunus dulcis</name>
    <name type="common">Almond</name>
    <name type="synonym">Amygdalus dulcis</name>
    <dbReference type="NCBI Taxonomy" id="3755"/>
    <lineage>
        <taxon>Eukaryota</taxon>
        <taxon>Viridiplantae</taxon>
        <taxon>Streptophyta</taxon>
        <taxon>Embryophyta</taxon>
        <taxon>Tracheophyta</taxon>
        <taxon>Spermatophyta</taxon>
        <taxon>Magnoliopsida</taxon>
        <taxon>eudicotyledons</taxon>
        <taxon>Gunneridae</taxon>
        <taxon>Pentapetalae</taxon>
        <taxon>rosids</taxon>
        <taxon>fabids</taxon>
        <taxon>Rosales</taxon>
        <taxon>Rosaceae</taxon>
        <taxon>Amygdaloideae</taxon>
        <taxon>Amygdaleae</taxon>
        <taxon>Prunus</taxon>
    </lineage>
</organism>
<name>A0AAD4WJ45_PRUDU</name>
<accession>A0AAD4WJ45</accession>
<comment type="caution">
    <text evidence="1">The sequence shown here is derived from an EMBL/GenBank/DDBJ whole genome shotgun (WGS) entry which is preliminary data.</text>
</comment>
<sequence length="131" mass="14613">MGFDPRWVNLIMSLIRTVKFVVTINGKPGKAFTHSLGIRQGLKIGRNGPTISHLFFEDNALLFLKANLVNCQNVKQLLNGYCHASGQLINFDKPCIFFSLNTPMFMQADLSNCLSMTLVVHPGKYLGKVRA</sequence>
<gene>
    <name evidence="1" type="ORF">L3X38_012186</name>
</gene>
<reference evidence="1 2" key="1">
    <citation type="journal article" date="2022" name="G3 (Bethesda)">
        <title>Whole-genome sequence and methylome profiling of the almond [Prunus dulcis (Mill.) D.A. Webb] cultivar 'Nonpareil'.</title>
        <authorList>
            <person name="D'Amico-Willman K.M."/>
            <person name="Ouma W.Z."/>
            <person name="Meulia T."/>
            <person name="Sideli G.M."/>
            <person name="Gradziel T.M."/>
            <person name="Fresnedo-Ramirez J."/>
        </authorList>
    </citation>
    <scope>NUCLEOTIDE SEQUENCE [LARGE SCALE GENOMIC DNA]</scope>
    <source>
        <strain evidence="1">Clone GOH B32 T37-40</strain>
    </source>
</reference>
<evidence type="ECO:0000313" key="1">
    <source>
        <dbReference type="EMBL" id="KAI5344309.1"/>
    </source>
</evidence>
<keyword evidence="2" id="KW-1185">Reference proteome</keyword>
<dbReference type="AlphaFoldDB" id="A0AAD4WJ45"/>